<accession>A0A5D3DP21</accession>
<dbReference type="AlphaFoldDB" id="A0A5D3DP21"/>
<evidence type="ECO:0000313" key="1">
    <source>
        <dbReference type="EMBL" id="KAA0043736.1"/>
    </source>
</evidence>
<dbReference type="EMBL" id="SSTD01003829">
    <property type="protein sequence ID" value="TYK25396.1"/>
    <property type="molecule type" value="Genomic_DNA"/>
</dbReference>
<gene>
    <name evidence="2" type="ORF">E5676_scaffold352G005380</name>
    <name evidence="1" type="ORF">E6C27_scaffold236G00650</name>
</gene>
<protein>
    <recommendedName>
        <fullName evidence="5">J domain-containing protein</fullName>
    </recommendedName>
</protein>
<dbReference type="Proteomes" id="UP000321393">
    <property type="component" value="Unassembled WGS sequence"/>
</dbReference>
<dbReference type="OrthoDB" id="10250354at2759"/>
<dbReference type="InterPro" id="IPR001623">
    <property type="entry name" value="DnaJ_domain"/>
</dbReference>
<dbReference type="Proteomes" id="UP000321947">
    <property type="component" value="Unassembled WGS sequence"/>
</dbReference>
<sequence length="279" mass="32068">MMNGGGGIKTALLNPQADCFGLKTAFFHSTSVLDRKRRSHWDSRCNHYTKSFRRINTKQSLLRNVSAYAEFLFQSWRDEVEANDPSSSSGTSWFKRHSFRGSKRDRINQRSGCSSRSFEFTEDDPDVETVFRSAFGGYRSYYWSFINEENPQWRSSTNNSSNYGRSWTWQYKSNNYGRSWSWQHRVDEDYDSFNGYEDSDANLVSHRLALGLQASGPLKLEDVKNAYRACAMKWHPDRHQGDGGGEVQSLQCGISIIVRQVSGKLRIASSSKFQPIADH</sequence>
<dbReference type="CDD" id="cd06257">
    <property type="entry name" value="DnaJ"/>
    <property type="match status" value="1"/>
</dbReference>
<comment type="caution">
    <text evidence="2">The sequence shown here is derived from an EMBL/GenBank/DDBJ whole genome shotgun (WGS) entry which is preliminary data.</text>
</comment>
<evidence type="ECO:0000313" key="4">
    <source>
        <dbReference type="Proteomes" id="UP000321947"/>
    </source>
</evidence>
<dbReference type="PANTHER" id="PTHR45376">
    <property type="entry name" value="CHAPERONE DNAJ-DOMAIN SUPERFAMILY PROTEIN-RELATED"/>
    <property type="match status" value="1"/>
</dbReference>
<organism evidence="2 4">
    <name type="scientific">Cucumis melo var. makuwa</name>
    <name type="common">Oriental melon</name>
    <dbReference type="NCBI Taxonomy" id="1194695"/>
    <lineage>
        <taxon>Eukaryota</taxon>
        <taxon>Viridiplantae</taxon>
        <taxon>Streptophyta</taxon>
        <taxon>Embryophyta</taxon>
        <taxon>Tracheophyta</taxon>
        <taxon>Spermatophyta</taxon>
        <taxon>Magnoliopsida</taxon>
        <taxon>eudicotyledons</taxon>
        <taxon>Gunneridae</taxon>
        <taxon>Pentapetalae</taxon>
        <taxon>rosids</taxon>
        <taxon>fabids</taxon>
        <taxon>Cucurbitales</taxon>
        <taxon>Cucurbitaceae</taxon>
        <taxon>Benincaseae</taxon>
        <taxon>Cucumis</taxon>
    </lineage>
</organism>
<dbReference type="PANTHER" id="PTHR45376:SF1">
    <property type="entry name" value="CHAPERONE DNAJ-DOMAIN SUPERFAMILY PROTEIN-RELATED"/>
    <property type="match status" value="1"/>
</dbReference>
<proteinExistence type="predicted"/>
<name>A0A5D3DP21_CUCMM</name>
<dbReference type="Gene3D" id="1.10.287.110">
    <property type="entry name" value="DnaJ domain"/>
    <property type="match status" value="1"/>
</dbReference>
<dbReference type="EMBL" id="SSTE01014973">
    <property type="protein sequence ID" value="KAA0043736.1"/>
    <property type="molecule type" value="Genomic_DNA"/>
</dbReference>
<evidence type="ECO:0008006" key="5">
    <source>
        <dbReference type="Google" id="ProtNLM"/>
    </source>
</evidence>
<evidence type="ECO:0000313" key="3">
    <source>
        <dbReference type="Proteomes" id="UP000321393"/>
    </source>
</evidence>
<reference evidence="3 4" key="1">
    <citation type="submission" date="2019-08" db="EMBL/GenBank/DDBJ databases">
        <title>Draft genome sequences of two oriental melons (Cucumis melo L. var makuwa).</title>
        <authorList>
            <person name="Kwon S.-Y."/>
        </authorList>
    </citation>
    <scope>NUCLEOTIDE SEQUENCE [LARGE SCALE GENOMIC DNA]</scope>
    <source>
        <strain evidence="4">cv. Chang Bougi</strain>
        <strain evidence="3">cv. SW 3</strain>
        <tissue evidence="2">Leaf</tissue>
    </source>
</reference>
<dbReference type="InterPro" id="IPR036869">
    <property type="entry name" value="J_dom_sf"/>
</dbReference>
<dbReference type="STRING" id="1194695.A0A5D3DP21"/>
<dbReference type="SUPFAM" id="SSF46565">
    <property type="entry name" value="Chaperone J-domain"/>
    <property type="match status" value="1"/>
</dbReference>
<evidence type="ECO:0000313" key="2">
    <source>
        <dbReference type="EMBL" id="TYK25396.1"/>
    </source>
</evidence>